<sequence length="73" mass="8423">MGLSPNYVEIIFEKIKEINREGTTILLVEQNVRMALEYADRGYVFKIGKIAFEGKGENLLNNDEIRKSFLGER</sequence>
<accession>A0A0S4NEB6</accession>
<accession>A0A0P1MFG5</accession>
<gene>
    <name evidence="5" type="ORF">JGI4_02170</name>
    <name evidence="4" type="ORF">JGI8_00950</name>
</gene>
<accession>A0A0P1LK81</accession>
<accession>A0A0P1MAD4</accession>
<accession>A0A0N7MSJ9</accession>
<dbReference type="InterPro" id="IPR027417">
    <property type="entry name" value="P-loop_NTPase"/>
</dbReference>
<dbReference type="Proteomes" id="UP000182011">
    <property type="component" value="Unassembled WGS sequence"/>
</dbReference>
<dbReference type="AlphaFoldDB" id="A0A0N7MSJ9"/>
<evidence type="ECO:0000313" key="7">
    <source>
        <dbReference type="Proteomes" id="UP000182200"/>
    </source>
</evidence>
<reference evidence="5 6" key="1">
    <citation type="submission" date="2015-11" db="EMBL/GenBank/DDBJ databases">
        <authorList>
            <person name="Zhang Y."/>
            <person name="Guo Z."/>
        </authorList>
    </citation>
    <scope>NUCLEOTIDE SEQUENCE [LARGE SCALE GENOMIC DNA]</scope>
    <source>
        <strain evidence="5">JGI-4</strain>
    </source>
</reference>
<dbReference type="PANTHER" id="PTHR43820:SF4">
    <property type="entry name" value="HIGH-AFFINITY BRANCHED-CHAIN AMINO ACID TRANSPORT ATP-BINDING PROTEIN LIVF"/>
    <property type="match status" value="1"/>
</dbReference>
<name>A0A0N7MSJ9_9BACT</name>
<evidence type="ECO:0000313" key="6">
    <source>
        <dbReference type="Proteomes" id="UP000182011"/>
    </source>
</evidence>
<reference evidence="4 7" key="2">
    <citation type="submission" date="2015-11" db="EMBL/GenBank/DDBJ databases">
        <authorList>
            <person name="Varghese N."/>
        </authorList>
    </citation>
    <scope>NUCLEOTIDE SEQUENCE [LARGE SCALE GENOMIC DNA]</scope>
    <source>
        <strain evidence="4 7">JGI-8</strain>
    </source>
</reference>
<dbReference type="EMBL" id="CZVI01000010">
    <property type="protein sequence ID" value="CUS85974.1"/>
    <property type="molecule type" value="Genomic_DNA"/>
</dbReference>
<organism evidence="5 6">
    <name type="scientific">Candidatus Kryptonium thompsonii</name>
    <dbReference type="NCBI Taxonomy" id="1633631"/>
    <lineage>
        <taxon>Bacteria</taxon>
        <taxon>Pseudomonadati</taxon>
        <taxon>Candidatus Kryptoniota</taxon>
        <taxon>Candidatus Kryptonium</taxon>
    </lineage>
</organism>
<dbReference type="InterPro" id="IPR052156">
    <property type="entry name" value="BCAA_Transport_ATP-bd_LivF"/>
</dbReference>
<dbReference type="GO" id="GO:0015658">
    <property type="term" value="F:branched-chain amino acid transmembrane transporter activity"/>
    <property type="evidence" value="ECO:0007669"/>
    <property type="project" value="TreeGrafter"/>
</dbReference>
<evidence type="ECO:0000313" key="5">
    <source>
        <dbReference type="EMBL" id="CUU08723.1"/>
    </source>
</evidence>
<accession>A0A0P1LSY6</accession>
<dbReference type="SUPFAM" id="SSF52540">
    <property type="entry name" value="P-loop containing nucleoside triphosphate hydrolases"/>
    <property type="match status" value="1"/>
</dbReference>
<dbReference type="GO" id="GO:0015807">
    <property type="term" value="P:L-amino acid transport"/>
    <property type="evidence" value="ECO:0007669"/>
    <property type="project" value="TreeGrafter"/>
</dbReference>
<accession>A0A0N7MZS1</accession>
<evidence type="ECO:0000256" key="2">
    <source>
        <dbReference type="ARBA" id="ARBA00022448"/>
    </source>
</evidence>
<dbReference type="RefSeq" id="WP_075426142.1">
    <property type="nucleotide sequence ID" value="NZ_CZVI01000010.1"/>
</dbReference>
<evidence type="ECO:0000313" key="4">
    <source>
        <dbReference type="EMBL" id="CUS85974.1"/>
    </source>
</evidence>
<dbReference type="Gene3D" id="3.40.50.300">
    <property type="entry name" value="P-loop containing nucleotide triphosphate hydrolases"/>
    <property type="match status" value="1"/>
</dbReference>
<keyword evidence="7" id="KW-1185">Reference proteome</keyword>
<evidence type="ECO:0000256" key="1">
    <source>
        <dbReference type="ARBA" id="ARBA00005417"/>
    </source>
</evidence>
<keyword evidence="2" id="KW-0813">Transport</keyword>
<accession>A0A0P1NTV7</accession>
<evidence type="ECO:0008006" key="8">
    <source>
        <dbReference type="Google" id="ProtNLM"/>
    </source>
</evidence>
<dbReference type="STRING" id="1633631.GCA_001442925_02164"/>
<comment type="similarity">
    <text evidence="1">Belongs to the ABC transporter superfamily.</text>
</comment>
<proteinExistence type="inferred from homology"/>
<dbReference type="Proteomes" id="UP000182200">
    <property type="component" value="Unassembled WGS sequence"/>
</dbReference>
<keyword evidence="3" id="KW-0029">Amino-acid transport</keyword>
<protein>
    <recommendedName>
        <fullName evidence="8">Branched-chain amino acid transport system ATP-binding protein</fullName>
    </recommendedName>
</protein>
<dbReference type="EMBL" id="FAOP01000010">
    <property type="protein sequence ID" value="CUU08723.1"/>
    <property type="molecule type" value="Genomic_DNA"/>
</dbReference>
<accession>A0A0P1LV48</accession>
<evidence type="ECO:0000256" key="3">
    <source>
        <dbReference type="ARBA" id="ARBA00022970"/>
    </source>
</evidence>
<dbReference type="PANTHER" id="PTHR43820">
    <property type="entry name" value="HIGH-AFFINITY BRANCHED-CHAIN AMINO ACID TRANSPORT ATP-BINDING PROTEIN LIVF"/>
    <property type="match status" value="1"/>
</dbReference>